<evidence type="ECO:0000256" key="4">
    <source>
        <dbReference type="ARBA" id="ARBA00010617"/>
    </source>
</evidence>
<comment type="similarity">
    <text evidence="4 13">Belongs to the cytochrome P450 family.</text>
</comment>
<dbReference type="PRINTS" id="PR00385">
    <property type="entry name" value="P450"/>
</dbReference>
<evidence type="ECO:0000256" key="9">
    <source>
        <dbReference type="ARBA" id="ARBA00023002"/>
    </source>
</evidence>
<dbReference type="InterPro" id="IPR017972">
    <property type="entry name" value="Cyt_P450_CS"/>
</dbReference>
<evidence type="ECO:0000256" key="11">
    <source>
        <dbReference type="ARBA" id="ARBA00023033"/>
    </source>
</evidence>
<evidence type="ECO:0000256" key="1">
    <source>
        <dbReference type="ARBA" id="ARBA00001971"/>
    </source>
</evidence>
<protein>
    <recommendedName>
        <fullName evidence="16">Cytochrome P450 9e2</fullName>
    </recommendedName>
</protein>
<evidence type="ECO:0008006" key="16">
    <source>
        <dbReference type="Google" id="ProtNLM"/>
    </source>
</evidence>
<evidence type="ECO:0000256" key="5">
    <source>
        <dbReference type="ARBA" id="ARBA00022617"/>
    </source>
</evidence>
<dbReference type="PANTHER" id="PTHR24292:SF54">
    <property type="entry name" value="CYP9F3-RELATED"/>
    <property type="match status" value="1"/>
</dbReference>
<dbReference type="PANTHER" id="PTHR24292">
    <property type="entry name" value="CYTOCHROME P450"/>
    <property type="match status" value="1"/>
</dbReference>
<keyword evidence="11 13" id="KW-0503">Monooxygenase</keyword>
<dbReference type="Proteomes" id="UP001642540">
    <property type="component" value="Unassembled WGS sequence"/>
</dbReference>
<keyword evidence="10 13" id="KW-0408">Iron</keyword>
<evidence type="ECO:0000256" key="2">
    <source>
        <dbReference type="ARBA" id="ARBA00004174"/>
    </source>
</evidence>
<comment type="cofactor">
    <cofactor evidence="1">
        <name>heme</name>
        <dbReference type="ChEBI" id="CHEBI:30413"/>
    </cofactor>
</comment>
<dbReference type="PROSITE" id="PS00086">
    <property type="entry name" value="CYTOCHROME_P450"/>
    <property type="match status" value="1"/>
</dbReference>
<evidence type="ECO:0000256" key="3">
    <source>
        <dbReference type="ARBA" id="ARBA00004406"/>
    </source>
</evidence>
<evidence type="ECO:0000256" key="6">
    <source>
        <dbReference type="ARBA" id="ARBA00022723"/>
    </source>
</evidence>
<dbReference type="Gene3D" id="1.10.630.10">
    <property type="entry name" value="Cytochrome P450"/>
    <property type="match status" value="1"/>
</dbReference>
<dbReference type="Pfam" id="PF00067">
    <property type="entry name" value="p450"/>
    <property type="match status" value="1"/>
</dbReference>
<dbReference type="EMBL" id="CAXLJM020000019">
    <property type="protein sequence ID" value="CAL8086084.1"/>
    <property type="molecule type" value="Genomic_DNA"/>
</dbReference>
<keyword evidence="8" id="KW-0492">Microsome</keyword>
<keyword evidence="7" id="KW-0256">Endoplasmic reticulum</keyword>
<proteinExistence type="inferred from homology"/>
<gene>
    <name evidence="14" type="ORF">ODALV1_LOCUS6328</name>
</gene>
<dbReference type="InterPro" id="IPR036396">
    <property type="entry name" value="Cyt_P450_sf"/>
</dbReference>
<evidence type="ECO:0000313" key="15">
    <source>
        <dbReference type="Proteomes" id="UP001642540"/>
    </source>
</evidence>
<dbReference type="SUPFAM" id="SSF48264">
    <property type="entry name" value="Cytochrome P450"/>
    <property type="match status" value="1"/>
</dbReference>
<keyword evidence="12" id="KW-0472">Membrane</keyword>
<evidence type="ECO:0000256" key="12">
    <source>
        <dbReference type="ARBA" id="ARBA00023136"/>
    </source>
</evidence>
<evidence type="ECO:0000256" key="8">
    <source>
        <dbReference type="ARBA" id="ARBA00022848"/>
    </source>
</evidence>
<keyword evidence="5 13" id="KW-0349">Heme</keyword>
<dbReference type="InterPro" id="IPR001128">
    <property type="entry name" value="Cyt_P450"/>
</dbReference>
<comment type="caution">
    <text evidence="14">The sequence shown here is derived from an EMBL/GenBank/DDBJ whole genome shotgun (WGS) entry which is preliminary data.</text>
</comment>
<dbReference type="PRINTS" id="PR00463">
    <property type="entry name" value="EP450I"/>
</dbReference>
<accession>A0ABP1Q629</accession>
<keyword evidence="15" id="KW-1185">Reference proteome</keyword>
<organism evidence="14 15">
    <name type="scientific">Orchesella dallaii</name>
    <dbReference type="NCBI Taxonomy" id="48710"/>
    <lineage>
        <taxon>Eukaryota</taxon>
        <taxon>Metazoa</taxon>
        <taxon>Ecdysozoa</taxon>
        <taxon>Arthropoda</taxon>
        <taxon>Hexapoda</taxon>
        <taxon>Collembola</taxon>
        <taxon>Entomobryomorpha</taxon>
        <taxon>Entomobryoidea</taxon>
        <taxon>Orchesellidae</taxon>
        <taxon>Orchesellinae</taxon>
        <taxon>Orchesella</taxon>
    </lineage>
</organism>
<dbReference type="InterPro" id="IPR002401">
    <property type="entry name" value="Cyt_P450_E_grp-I"/>
</dbReference>
<name>A0ABP1Q629_9HEXA</name>
<evidence type="ECO:0000256" key="10">
    <source>
        <dbReference type="ARBA" id="ARBA00023004"/>
    </source>
</evidence>
<dbReference type="InterPro" id="IPR050476">
    <property type="entry name" value="Insect_CytP450_Detox"/>
</dbReference>
<keyword evidence="9 13" id="KW-0560">Oxidoreductase</keyword>
<keyword evidence="6 13" id="KW-0479">Metal-binding</keyword>
<reference evidence="14 15" key="1">
    <citation type="submission" date="2024-08" db="EMBL/GenBank/DDBJ databases">
        <authorList>
            <person name="Cucini C."/>
            <person name="Frati F."/>
        </authorList>
    </citation>
    <scope>NUCLEOTIDE SEQUENCE [LARGE SCALE GENOMIC DNA]</scope>
</reference>
<evidence type="ECO:0000313" key="14">
    <source>
        <dbReference type="EMBL" id="CAL8086084.1"/>
    </source>
</evidence>
<dbReference type="CDD" id="cd11056">
    <property type="entry name" value="CYP6-like"/>
    <property type="match status" value="1"/>
</dbReference>
<sequence>MWLALISLVVIGSIAYFLFFRKTKNIFKEYGIREIDTSVVAGKIEIFLGRKGMPEGDDYAYKIMGSEKFCGIAEMGNSLILVKDMELIKKVMIKDFDYFVDRREFFSDAELSVKKMLPSLEGEEWKGVRTAVSPTFTTGKIRRMMDYFNSVGKDWVNSLAEKAKSSSDGSVTIEALKSVNHYTLDVIASAVFGFNAGTIKDPKSAFTTMAHRFADLNKWQLMKFVISVQFPKLISILKMKIIDEEALTFFERILDQGLKARMSGDTTKRNDFLQLLVEAKKGELKAEGKDELNSFEKEAQLNGGAENESGEKKQWLTQQIMNSQSLVFFFAGFSSTSNSITFTAYALAVHQDIQDRLRKEVGKIAKEDGSFDYDELSTLVYLDMVVCEVLRKFPAAARLERKCVRDYKDVESGLSIPKGAVVGIPVNAMHNDKQYYDNPDKFDPEHFSPDKKTQRNPYAYMPFGMGPRNCIGMRFALVETKAAVAHLVHNFRIEPTKKTPIPMSSYWAGFGLLPSKGLELKLTPL</sequence>
<evidence type="ECO:0000256" key="7">
    <source>
        <dbReference type="ARBA" id="ARBA00022824"/>
    </source>
</evidence>
<evidence type="ECO:0000256" key="13">
    <source>
        <dbReference type="RuleBase" id="RU000461"/>
    </source>
</evidence>
<comment type="subcellular location">
    <subcellularLocation>
        <location evidence="3">Endoplasmic reticulum membrane</location>
        <topology evidence="3">Peripheral membrane protein</topology>
    </subcellularLocation>
    <subcellularLocation>
        <location evidence="2">Microsome membrane</location>
        <topology evidence="2">Peripheral membrane protein</topology>
    </subcellularLocation>
</comment>